<dbReference type="SUPFAM" id="SSF52540">
    <property type="entry name" value="P-loop containing nucleoside triphosphate hydrolases"/>
    <property type="match status" value="1"/>
</dbReference>
<feature type="compositionally biased region" description="Basic and acidic residues" evidence="1">
    <location>
        <begin position="7"/>
        <end position="33"/>
    </location>
</feature>
<dbReference type="Gene3D" id="3.40.50.300">
    <property type="entry name" value="P-loop containing nucleotide triphosphate hydrolases"/>
    <property type="match status" value="1"/>
</dbReference>
<dbReference type="InterPro" id="IPR027417">
    <property type="entry name" value="P-loop_NTPase"/>
</dbReference>
<name>A0ABU4B0C7_9NOCA</name>
<protein>
    <submittedName>
        <fullName evidence="2">AAA family ATPase</fullName>
    </submittedName>
</protein>
<gene>
    <name evidence="2" type="ORF">R3P95_15405</name>
</gene>
<dbReference type="Proteomes" id="UP001185899">
    <property type="component" value="Unassembled WGS sequence"/>
</dbReference>
<keyword evidence="3" id="KW-1185">Reference proteome</keyword>
<accession>A0ABU4B0C7</accession>
<organism evidence="2 3">
    <name type="scientific">Rhodococcus cercidiphylli</name>
    <dbReference type="NCBI Taxonomy" id="489916"/>
    <lineage>
        <taxon>Bacteria</taxon>
        <taxon>Bacillati</taxon>
        <taxon>Actinomycetota</taxon>
        <taxon>Actinomycetes</taxon>
        <taxon>Mycobacteriales</taxon>
        <taxon>Nocardiaceae</taxon>
        <taxon>Rhodococcus</taxon>
    </lineage>
</organism>
<sequence>MNIPTGNDERPPAIHGEPFHQETSDLDATRSEDDSTASDVDYAAGDPYADLPHPADEHKAEAAHDELPKLWRATDLKRAEQPQWLARSRIPRAAISLLVGDEGIGKSLFWTWLAGHVTNGTASDDFGIPARAPQDVLVIVTEDDWSTTVRPRLEIVGADLNRITVVCADEDGSGAPVFPRDMHVLTASTIRPALIVVDAWLDTVTGTLSVKDPQQARRALHPWKELAQTKNSAVLLLSHTNRTTSGNPRDKYGATGELRKKARMTLFAQADPDNEGHLLIGPEKANSAGKVDATRFQITASNYFAPTSDDDGCIPQLTPLGDSGQTMRKHLADAHAEATGEDGEDEKGYAVKWLREYLELEGPEVRSADVKREARNAGIPERTLARARKELNVNVGYYGAPPITKWSLPVTPLRKSA</sequence>
<dbReference type="RefSeq" id="WP_317548730.1">
    <property type="nucleotide sequence ID" value="NZ_JAWLKE010000005.1"/>
</dbReference>
<evidence type="ECO:0000313" key="2">
    <source>
        <dbReference type="EMBL" id="MDV6231938.1"/>
    </source>
</evidence>
<feature type="region of interest" description="Disordered" evidence="1">
    <location>
        <begin position="1"/>
        <end position="62"/>
    </location>
</feature>
<evidence type="ECO:0000256" key="1">
    <source>
        <dbReference type="SAM" id="MobiDB-lite"/>
    </source>
</evidence>
<evidence type="ECO:0000313" key="3">
    <source>
        <dbReference type="Proteomes" id="UP001185899"/>
    </source>
</evidence>
<dbReference type="Pfam" id="PF13481">
    <property type="entry name" value="AAA_25"/>
    <property type="match status" value="1"/>
</dbReference>
<reference evidence="2 3" key="1">
    <citation type="submission" date="2023-10" db="EMBL/GenBank/DDBJ databases">
        <title>Development of a sustainable strategy for remediation of hydrocarbon-contaminated territories based on the waste exchange concept.</title>
        <authorList>
            <person name="Krivoruchko A."/>
        </authorList>
    </citation>
    <scope>NUCLEOTIDE SEQUENCE [LARGE SCALE GENOMIC DNA]</scope>
    <source>
        <strain evidence="2 3">IEGM 1322</strain>
    </source>
</reference>
<feature type="compositionally biased region" description="Basic and acidic residues" evidence="1">
    <location>
        <begin position="53"/>
        <end position="62"/>
    </location>
</feature>
<dbReference type="EMBL" id="JAWLKE010000005">
    <property type="protein sequence ID" value="MDV6231938.1"/>
    <property type="molecule type" value="Genomic_DNA"/>
</dbReference>
<proteinExistence type="predicted"/>
<comment type="caution">
    <text evidence="2">The sequence shown here is derived from an EMBL/GenBank/DDBJ whole genome shotgun (WGS) entry which is preliminary data.</text>
</comment>